<evidence type="ECO:0000313" key="4">
    <source>
        <dbReference type="Proteomes" id="UP001431776"/>
    </source>
</evidence>
<dbReference type="Pfam" id="PF00675">
    <property type="entry name" value="Peptidase_M16"/>
    <property type="match status" value="1"/>
</dbReference>
<protein>
    <submittedName>
        <fullName evidence="3">Pitrilysin family protein</fullName>
    </submittedName>
</protein>
<organism evidence="3 4">
    <name type="scientific">Anaerobaca lacustris</name>
    <dbReference type="NCBI Taxonomy" id="3044600"/>
    <lineage>
        <taxon>Bacteria</taxon>
        <taxon>Pseudomonadati</taxon>
        <taxon>Planctomycetota</taxon>
        <taxon>Phycisphaerae</taxon>
        <taxon>Sedimentisphaerales</taxon>
        <taxon>Anaerobacaceae</taxon>
        <taxon>Anaerobaca</taxon>
    </lineage>
</organism>
<dbReference type="Proteomes" id="UP001431776">
    <property type="component" value="Unassembled WGS sequence"/>
</dbReference>
<name>A0AAW6TXL9_9BACT</name>
<evidence type="ECO:0000259" key="1">
    <source>
        <dbReference type="Pfam" id="PF00675"/>
    </source>
</evidence>
<dbReference type="PANTHER" id="PTHR11851">
    <property type="entry name" value="METALLOPROTEASE"/>
    <property type="match status" value="1"/>
</dbReference>
<gene>
    <name evidence="3" type="ORF">QJ522_09805</name>
</gene>
<dbReference type="SUPFAM" id="SSF63411">
    <property type="entry name" value="LuxS/MPP-like metallohydrolase"/>
    <property type="match status" value="2"/>
</dbReference>
<dbReference type="InterPro" id="IPR011249">
    <property type="entry name" value="Metalloenz_LuxS/M16"/>
</dbReference>
<dbReference type="InterPro" id="IPR050361">
    <property type="entry name" value="MPP/UQCRC_Complex"/>
</dbReference>
<comment type="caution">
    <text evidence="3">The sequence shown here is derived from an EMBL/GenBank/DDBJ whole genome shotgun (WGS) entry which is preliminary data.</text>
</comment>
<sequence length="410" mass="44348">MEQKTDKYVLSNGMVLLGEPMGGVESVAFELMLPAGAARMPEGACGAANVISDWVFRGAGDRDNRQLGDALDGLGLHRSDSVGSSHLCVGAALESSNLAEALTLHADAILRAHLSDEEFAPARQLALEGVLAVDDEPRQKVMLELRKRFYPAPLGRSTLGVIEDLERLDAGRVREIVRTRFDIGRTILSVAGKYDFDAVCGQVESLFGACESLDSGAVRVGTRTGGYTHIPNEGAQVHIGVMTDAVPFTGDDYYDIRVATSVLSGGMSARLFTEVREKRGLCYAIGARYHSLKDAAGIMCYAGTTPDKAQETLDVIIAEFRRLAEGIGDEELERAKVGLKSSLIMQSESSGSRAGAIGSDYYMLGRVRPLEEIKERIDRTTVDSIVEALKRQPFESFTVVTIGPREVRVE</sequence>
<dbReference type="AlphaFoldDB" id="A0AAW6TXL9"/>
<dbReference type="EMBL" id="JASCXX010000010">
    <property type="protein sequence ID" value="MDI6449335.1"/>
    <property type="molecule type" value="Genomic_DNA"/>
</dbReference>
<dbReference type="InterPro" id="IPR011765">
    <property type="entry name" value="Pept_M16_N"/>
</dbReference>
<dbReference type="Gene3D" id="3.30.830.10">
    <property type="entry name" value="Metalloenzyme, LuxS/M16 peptidase-like"/>
    <property type="match status" value="2"/>
</dbReference>
<evidence type="ECO:0000313" key="3">
    <source>
        <dbReference type="EMBL" id="MDI6449335.1"/>
    </source>
</evidence>
<feature type="domain" description="Peptidase M16 N-terminal" evidence="1">
    <location>
        <begin position="26"/>
        <end position="159"/>
    </location>
</feature>
<reference evidence="3" key="1">
    <citation type="submission" date="2023-05" db="EMBL/GenBank/DDBJ databases">
        <title>Anaerotaeda fermentans gen. nov., sp. nov., a novel anaerobic planctomycete of the new family within the order Sedimentisphaerales isolated from Taman Peninsula, Russia.</title>
        <authorList>
            <person name="Khomyakova M.A."/>
            <person name="Merkel A.Y."/>
            <person name="Slobodkin A.I."/>
        </authorList>
    </citation>
    <scope>NUCLEOTIDE SEQUENCE</scope>
    <source>
        <strain evidence="3">M17dextr</strain>
    </source>
</reference>
<dbReference type="InterPro" id="IPR007863">
    <property type="entry name" value="Peptidase_M16_C"/>
</dbReference>
<accession>A0AAW6TXL9</accession>
<evidence type="ECO:0000259" key="2">
    <source>
        <dbReference type="Pfam" id="PF05193"/>
    </source>
</evidence>
<dbReference type="PANTHER" id="PTHR11851:SF219">
    <property type="entry name" value="HYPOTHETICAL ZINC PROTEASE"/>
    <property type="match status" value="1"/>
</dbReference>
<dbReference type="GO" id="GO:0046872">
    <property type="term" value="F:metal ion binding"/>
    <property type="evidence" value="ECO:0007669"/>
    <property type="project" value="InterPro"/>
</dbReference>
<keyword evidence="4" id="KW-1185">Reference proteome</keyword>
<feature type="domain" description="Peptidase M16 C-terminal" evidence="2">
    <location>
        <begin position="169"/>
        <end position="336"/>
    </location>
</feature>
<dbReference type="RefSeq" id="WP_349244743.1">
    <property type="nucleotide sequence ID" value="NZ_JASCXX010000010.1"/>
</dbReference>
<dbReference type="Pfam" id="PF05193">
    <property type="entry name" value="Peptidase_M16_C"/>
    <property type="match status" value="1"/>
</dbReference>
<proteinExistence type="predicted"/>